<evidence type="ECO:0000256" key="6">
    <source>
        <dbReference type="ARBA" id="ARBA00022500"/>
    </source>
</evidence>
<comment type="caution">
    <text evidence="12">The sequence shown here is derived from an EMBL/GenBank/DDBJ whole genome shotgun (WGS) entry which is preliminary data.</text>
</comment>
<keyword evidence="4" id="KW-0813">Transport</keyword>
<dbReference type="AlphaFoldDB" id="A0A429XBP1"/>
<keyword evidence="9" id="KW-0472">Membrane</keyword>
<dbReference type="GO" id="GO:0071973">
    <property type="term" value="P:bacterial-type flagellum-dependent cell motility"/>
    <property type="evidence" value="ECO:0007669"/>
    <property type="project" value="InterPro"/>
</dbReference>
<protein>
    <recommendedName>
        <fullName evidence="3">Flagellar FliJ protein</fullName>
    </recommendedName>
</protein>
<comment type="subcellular location">
    <subcellularLocation>
        <location evidence="1">Cell membrane</location>
        <topology evidence="1">Peripheral membrane protein</topology>
        <orientation evidence="1">Cytoplasmic side</orientation>
    </subcellularLocation>
</comment>
<keyword evidence="7" id="KW-1005">Bacterial flagellum biogenesis</keyword>
<evidence type="ECO:0000313" key="14">
    <source>
        <dbReference type="Proteomes" id="UP000680670"/>
    </source>
</evidence>
<evidence type="ECO:0000256" key="3">
    <source>
        <dbReference type="ARBA" id="ARBA00020392"/>
    </source>
</evidence>
<dbReference type="GO" id="GO:0044781">
    <property type="term" value="P:bacterial-type flagellum organization"/>
    <property type="evidence" value="ECO:0007669"/>
    <property type="project" value="UniProtKB-KW"/>
</dbReference>
<keyword evidence="14" id="KW-1185">Reference proteome</keyword>
<evidence type="ECO:0000256" key="8">
    <source>
        <dbReference type="ARBA" id="ARBA00022927"/>
    </source>
</evidence>
<dbReference type="InterPro" id="IPR053716">
    <property type="entry name" value="Flag_assembly_chemotaxis_eff"/>
</dbReference>
<keyword evidence="12" id="KW-0966">Cell projection</keyword>
<evidence type="ECO:0000256" key="1">
    <source>
        <dbReference type="ARBA" id="ARBA00004413"/>
    </source>
</evidence>
<evidence type="ECO:0000313" key="11">
    <source>
        <dbReference type="EMBL" id="GIN94690.1"/>
    </source>
</evidence>
<keyword evidence="5" id="KW-1003">Cell membrane</keyword>
<organism evidence="12 13">
    <name type="scientific">Siminovitchia terrae</name>
    <name type="common">Bacillus terrae</name>
    <dbReference type="NCBI Taxonomy" id="1914933"/>
    <lineage>
        <taxon>Bacteria</taxon>
        <taxon>Bacillati</taxon>
        <taxon>Bacillota</taxon>
        <taxon>Bacilli</taxon>
        <taxon>Bacillales</taxon>
        <taxon>Bacillaceae</taxon>
        <taxon>Siminovitchia</taxon>
    </lineage>
</organism>
<evidence type="ECO:0000313" key="13">
    <source>
        <dbReference type="Proteomes" id="UP000287296"/>
    </source>
</evidence>
<gene>
    <name evidence="12" type="primary">fliJ</name>
    <name evidence="12" type="ORF">D5F11_005280</name>
    <name evidence="11" type="ORF">J6TS1_05600</name>
</gene>
<dbReference type="GO" id="GO:0005886">
    <property type="term" value="C:plasma membrane"/>
    <property type="evidence" value="ECO:0007669"/>
    <property type="project" value="UniProtKB-SubCell"/>
</dbReference>
<dbReference type="EMBL" id="BORJ01000001">
    <property type="protein sequence ID" value="GIN94690.1"/>
    <property type="molecule type" value="Genomic_DNA"/>
</dbReference>
<reference evidence="12 13" key="1">
    <citation type="submission" date="2018-12" db="EMBL/GenBank/DDBJ databases">
        <authorList>
            <person name="Sun L."/>
            <person name="Chen Z."/>
        </authorList>
    </citation>
    <scope>NUCLEOTIDE SEQUENCE [LARGE SCALE GENOMIC DNA]</scope>
    <source>
        <strain evidence="12 13">LMG 29736</strain>
    </source>
</reference>
<evidence type="ECO:0000256" key="5">
    <source>
        <dbReference type="ARBA" id="ARBA00022475"/>
    </source>
</evidence>
<keyword evidence="10" id="KW-1006">Bacterial flagellum protein export</keyword>
<evidence type="ECO:0000256" key="10">
    <source>
        <dbReference type="ARBA" id="ARBA00023225"/>
    </source>
</evidence>
<keyword evidence="12" id="KW-0969">Cilium</keyword>
<dbReference type="OrthoDB" id="2968361at2"/>
<dbReference type="NCBIfam" id="TIGR02473">
    <property type="entry name" value="flagell_FliJ"/>
    <property type="match status" value="1"/>
</dbReference>
<proteinExistence type="inferred from homology"/>
<sequence>MKFNYKFQHILTLKEREKEETFSLYEESVRQFERAAQKLYELLKKKEVLEKFQSEKLETGFSIQKIRHNQVFVHNLEETINYWQKQVISTRNEMKYWEEKLLESNIEVKKYEKIKDKSYEYFQQWASNYENNQMDEIAAIQFQHRKGN</sequence>
<dbReference type="Proteomes" id="UP000287296">
    <property type="component" value="Unassembled WGS sequence"/>
</dbReference>
<keyword evidence="6" id="KW-0145">Chemotaxis</keyword>
<dbReference type="Proteomes" id="UP000680670">
    <property type="component" value="Unassembled WGS sequence"/>
</dbReference>
<comment type="similarity">
    <text evidence="2">Belongs to the FliJ family.</text>
</comment>
<keyword evidence="8" id="KW-0653">Protein transport</keyword>
<dbReference type="InterPro" id="IPR012823">
    <property type="entry name" value="Flagell_FliJ"/>
</dbReference>
<evidence type="ECO:0000256" key="4">
    <source>
        <dbReference type="ARBA" id="ARBA00022448"/>
    </source>
</evidence>
<keyword evidence="12" id="KW-0282">Flagellum</keyword>
<dbReference type="Gene3D" id="1.10.287.1700">
    <property type="match status" value="1"/>
</dbReference>
<name>A0A429XBP1_SIMTE</name>
<evidence type="ECO:0000256" key="9">
    <source>
        <dbReference type="ARBA" id="ARBA00023136"/>
    </source>
</evidence>
<accession>A0A429XBP1</accession>
<dbReference type="GO" id="GO:0015031">
    <property type="term" value="P:protein transport"/>
    <property type="evidence" value="ECO:0007669"/>
    <property type="project" value="UniProtKB-KW"/>
</dbReference>
<evidence type="ECO:0000256" key="7">
    <source>
        <dbReference type="ARBA" id="ARBA00022795"/>
    </source>
</evidence>
<dbReference type="EMBL" id="QYTW02000003">
    <property type="protein sequence ID" value="RST60762.1"/>
    <property type="molecule type" value="Genomic_DNA"/>
</dbReference>
<dbReference type="GO" id="GO:0006935">
    <property type="term" value="P:chemotaxis"/>
    <property type="evidence" value="ECO:0007669"/>
    <property type="project" value="UniProtKB-KW"/>
</dbReference>
<dbReference type="GO" id="GO:0009288">
    <property type="term" value="C:bacterial-type flagellum"/>
    <property type="evidence" value="ECO:0007669"/>
    <property type="project" value="InterPro"/>
</dbReference>
<dbReference type="Pfam" id="PF02050">
    <property type="entry name" value="FliJ"/>
    <property type="match status" value="1"/>
</dbReference>
<evidence type="ECO:0000256" key="2">
    <source>
        <dbReference type="ARBA" id="ARBA00010004"/>
    </source>
</evidence>
<dbReference type="RefSeq" id="WP_120115170.1">
    <property type="nucleotide sequence ID" value="NZ_BORI01000007.1"/>
</dbReference>
<evidence type="ECO:0000313" key="12">
    <source>
        <dbReference type="EMBL" id="RST60762.1"/>
    </source>
</evidence>
<reference evidence="11 14" key="2">
    <citation type="submission" date="2021-03" db="EMBL/GenBank/DDBJ databases">
        <title>Antimicrobial resistance genes in bacteria isolated from Japanese honey, and their potential for conferring macrolide and lincosamide resistance in the American foulbrood pathogen Paenibacillus larvae.</title>
        <authorList>
            <person name="Okamoto M."/>
            <person name="Kumagai M."/>
            <person name="Kanamori H."/>
            <person name="Takamatsu D."/>
        </authorList>
    </citation>
    <scope>NUCLEOTIDE SEQUENCE [LARGE SCALE GENOMIC DNA]</scope>
    <source>
        <strain evidence="11 14">J6TS1</strain>
    </source>
</reference>